<dbReference type="Gene3D" id="1.20.1540.10">
    <property type="entry name" value="Rhomboid-like"/>
    <property type="match status" value="1"/>
</dbReference>
<dbReference type="RefSeq" id="WP_155445801.1">
    <property type="nucleotide sequence ID" value="NZ_JAOQNR010000006.1"/>
</dbReference>
<dbReference type="Pfam" id="PF01694">
    <property type="entry name" value="Rhomboid"/>
    <property type="match status" value="1"/>
</dbReference>
<keyword evidence="3 7" id="KW-0812">Transmembrane</keyword>
<evidence type="ECO:0000313" key="9">
    <source>
        <dbReference type="EMBL" id="MTV31107.1"/>
    </source>
</evidence>
<keyword evidence="6 7" id="KW-0472">Membrane</keyword>
<evidence type="ECO:0000259" key="8">
    <source>
        <dbReference type="Pfam" id="PF01694"/>
    </source>
</evidence>
<feature type="domain" description="Peptidase S54 rhomboid" evidence="8">
    <location>
        <begin position="90"/>
        <end position="248"/>
    </location>
</feature>
<evidence type="ECO:0000256" key="5">
    <source>
        <dbReference type="ARBA" id="ARBA00022989"/>
    </source>
</evidence>
<dbReference type="GO" id="GO:0016020">
    <property type="term" value="C:membrane"/>
    <property type="evidence" value="ECO:0007669"/>
    <property type="project" value="UniProtKB-SubCell"/>
</dbReference>
<dbReference type="PANTHER" id="PTHR43731">
    <property type="entry name" value="RHOMBOID PROTEASE"/>
    <property type="match status" value="1"/>
</dbReference>
<evidence type="ECO:0000256" key="4">
    <source>
        <dbReference type="ARBA" id="ARBA00022801"/>
    </source>
</evidence>
<keyword evidence="4" id="KW-0378">Hydrolase</keyword>
<accession>A0A6N8DL33</accession>
<comment type="subcellular location">
    <subcellularLocation>
        <location evidence="1">Membrane</location>
        <topology evidence="1">Multi-pass membrane protein</topology>
    </subcellularLocation>
</comment>
<feature type="transmembrane region" description="Helical" evidence="7">
    <location>
        <begin position="230"/>
        <end position="249"/>
    </location>
</feature>
<feature type="transmembrane region" description="Helical" evidence="7">
    <location>
        <begin position="202"/>
        <end position="224"/>
    </location>
</feature>
<protein>
    <submittedName>
        <fullName evidence="9">Rhomboid family intramembrane serine protease</fullName>
    </submittedName>
</protein>
<dbReference type="SUPFAM" id="SSF144091">
    <property type="entry name" value="Rhomboid-like"/>
    <property type="match status" value="1"/>
</dbReference>
<comment type="similarity">
    <text evidence="2">Belongs to the peptidase S54 family.</text>
</comment>
<evidence type="ECO:0000256" key="2">
    <source>
        <dbReference type="ARBA" id="ARBA00009045"/>
    </source>
</evidence>
<dbReference type="OrthoDB" id="9797190at2"/>
<evidence type="ECO:0000313" key="10">
    <source>
        <dbReference type="Proteomes" id="UP000439113"/>
    </source>
</evidence>
<feature type="transmembrane region" description="Helical" evidence="7">
    <location>
        <begin position="151"/>
        <end position="172"/>
    </location>
</feature>
<evidence type="ECO:0000256" key="6">
    <source>
        <dbReference type="ARBA" id="ARBA00023136"/>
    </source>
</evidence>
<evidence type="ECO:0000256" key="3">
    <source>
        <dbReference type="ARBA" id="ARBA00022692"/>
    </source>
</evidence>
<name>A0A6N8DL33_RHOAC</name>
<keyword evidence="5 7" id="KW-1133">Transmembrane helix</keyword>
<evidence type="ECO:0000256" key="7">
    <source>
        <dbReference type="SAM" id="Phobius"/>
    </source>
</evidence>
<organism evidence="9 10">
    <name type="scientific">Rhodoblastus acidophilus</name>
    <name type="common">Rhodopseudomonas acidophila</name>
    <dbReference type="NCBI Taxonomy" id="1074"/>
    <lineage>
        <taxon>Bacteria</taxon>
        <taxon>Pseudomonadati</taxon>
        <taxon>Pseudomonadota</taxon>
        <taxon>Alphaproteobacteria</taxon>
        <taxon>Hyphomicrobiales</taxon>
        <taxon>Rhodoblastaceae</taxon>
        <taxon>Rhodoblastus</taxon>
    </lineage>
</organism>
<dbReference type="GO" id="GO:0006508">
    <property type="term" value="P:proteolysis"/>
    <property type="evidence" value="ECO:0007669"/>
    <property type="project" value="UniProtKB-KW"/>
</dbReference>
<proteinExistence type="inferred from homology"/>
<keyword evidence="9" id="KW-0645">Protease</keyword>
<dbReference type="InterPro" id="IPR022764">
    <property type="entry name" value="Peptidase_S54_rhomboid_dom"/>
</dbReference>
<dbReference type="PANTHER" id="PTHR43731:SF14">
    <property type="entry name" value="PRESENILIN-ASSOCIATED RHOMBOID-LIKE PROTEIN, MITOCHONDRIAL"/>
    <property type="match status" value="1"/>
</dbReference>
<gene>
    <name evidence="9" type="ORF">GJ654_08880</name>
</gene>
<reference evidence="9 10" key="1">
    <citation type="submission" date="2019-11" db="EMBL/GenBank/DDBJ databases">
        <title>Whole-genome sequence of a Rhodoblastus acidophilus DSM 142.</title>
        <authorList>
            <person name="Kyndt J.A."/>
            <person name="Meyer T.E."/>
        </authorList>
    </citation>
    <scope>NUCLEOTIDE SEQUENCE [LARGE SCALE GENOMIC DNA]</scope>
    <source>
        <strain evidence="9 10">DSM 142</strain>
    </source>
</reference>
<dbReference type="InterPro" id="IPR035952">
    <property type="entry name" value="Rhomboid-like_sf"/>
</dbReference>
<dbReference type="InterPro" id="IPR050925">
    <property type="entry name" value="Rhomboid_protease_S54"/>
</dbReference>
<dbReference type="EMBL" id="WNKS01000006">
    <property type="protein sequence ID" value="MTV31107.1"/>
    <property type="molecule type" value="Genomic_DNA"/>
</dbReference>
<evidence type="ECO:0000256" key="1">
    <source>
        <dbReference type="ARBA" id="ARBA00004141"/>
    </source>
</evidence>
<feature type="transmembrane region" description="Helical" evidence="7">
    <location>
        <begin position="127"/>
        <end position="145"/>
    </location>
</feature>
<sequence length="255" mass="27162">MREKIFNLPGVVTLLLALLFLVHLARVLLPGEIDIQVLATFAFTPARFGMLLDASGVVAQLNAVARVSSDQAQLAQFFLTYAPPSLLWLTPVSYALLHGSWTHLLLNAVWLTAFGAPVARRFGAIRFLALNVAGAIAGALAQFAFNPFELNPMVGASAAISACFGAAARFVFLPGAFARDPRSEGAPPKLASFGEMVRNRQILSFVGFWFALNLFTGLAGQGAGLADAPIAWQAHLGGFLLGLLAAPLFDLRRKA</sequence>
<dbReference type="Proteomes" id="UP000439113">
    <property type="component" value="Unassembled WGS sequence"/>
</dbReference>
<dbReference type="AlphaFoldDB" id="A0A6N8DL33"/>
<comment type="caution">
    <text evidence="9">The sequence shown here is derived from an EMBL/GenBank/DDBJ whole genome shotgun (WGS) entry which is preliminary data.</text>
</comment>
<dbReference type="GO" id="GO:0004252">
    <property type="term" value="F:serine-type endopeptidase activity"/>
    <property type="evidence" value="ECO:0007669"/>
    <property type="project" value="InterPro"/>
</dbReference>